<dbReference type="EMBL" id="KF147891">
    <property type="protein sequence ID" value="AGS82181.1"/>
    <property type="molecule type" value="Genomic_DNA"/>
</dbReference>
<dbReference type="KEGG" id="vg:16574983"/>
<proteinExistence type="predicted"/>
<name>S5WKS1_9CAUD</name>
<accession>S5WKS1</accession>
<sequence>MIEDSEIQLPVLSPDMAIAVVDGITESLEPAKVEGNKLYAFVTDEDPEVPTSSIIALRFADSDLELLQAAAADVSELFAAHGYKTQQWYVTSQCSDHMYAFVKVWYKESPK</sequence>
<protein>
    <submittedName>
        <fullName evidence="1">Uncharacterized protein</fullName>
    </submittedName>
</protein>
<gene>
    <name evidence="1" type="ORF">PaBG_00298</name>
</gene>
<keyword evidence="2" id="KW-1185">Reference proteome</keyword>
<dbReference type="Proteomes" id="UP000015545">
    <property type="component" value="Segment"/>
</dbReference>
<evidence type="ECO:0000313" key="2">
    <source>
        <dbReference type="Proteomes" id="UP000015545"/>
    </source>
</evidence>
<evidence type="ECO:0000313" key="1">
    <source>
        <dbReference type="EMBL" id="AGS82181.1"/>
    </source>
</evidence>
<organism evidence="1 2">
    <name type="scientific">Pseudomonas phage PaBG</name>
    <dbReference type="NCBI Taxonomy" id="1335230"/>
    <lineage>
        <taxon>Viruses</taxon>
        <taxon>Duplodnaviria</taxon>
        <taxon>Heunggongvirae</taxon>
        <taxon>Uroviricota</taxon>
        <taxon>Caudoviricetes</taxon>
        <taxon>Baikalvirus</taxon>
        <taxon>Baikalvirus PaBG</taxon>
    </lineage>
</organism>
<reference evidence="1 2" key="1">
    <citation type="journal article" date="2014" name="Genome Announc.">
        <title>Complete Genome Sequence of the Novel Giant Pseudomonas Phage PaBG.</title>
        <authorList>
            <person name="Sykilinda N.N."/>
            <person name="Bondar A.A."/>
            <person name="Gorshkova A.S."/>
            <person name="Kurochkina L.P."/>
            <person name="Kulikov E.E."/>
            <person name="Shneider M.M."/>
            <person name="Kadykov V.A."/>
            <person name="Solovjeva N.V."/>
            <person name="Kabilov M.R."/>
            <person name="Mesyanzhinov V.V."/>
            <person name="Vlassov V.V."/>
            <person name="Drukker V.V."/>
            <person name="Miroshnikov K.A."/>
        </authorList>
    </citation>
    <scope>NUCLEOTIDE SEQUENCE [LARGE SCALE GENOMIC DNA]</scope>
</reference>